<reference evidence="1 3" key="1">
    <citation type="journal article" date="2017" name="BMC Genomics">
        <title>Comparative genomic and phylogenomic analyses of the Bifidobacteriaceae family.</title>
        <authorList>
            <person name="Lugli G.A."/>
            <person name="Milani C."/>
            <person name="Turroni F."/>
            <person name="Duranti S."/>
            <person name="Mancabelli L."/>
            <person name="Mangifesta M."/>
            <person name="Ferrario C."/>
            <person name="Modesto M."/>
            <person name="Mattarelli P."/>
            <person name="Jiri K."/>
            <person name="van Sinderen D."/>
            <person name="Ventura M."/>
        </authorList>
    </citation>
    <scope>NUCLEOTIDE SEQUENCE [LARGE SCALE GENOMIC DNA]</scope>
    <source>
        <strain evidence="1 3">DSM 100216</strain>
    </source>
</reference>
<dbReference type="AlphaFoldDB" id="A0A261GAG7"/>
<evidence type="ECO:0000313" key="4">
    <source>
        <dbReference type="Proteomes" id="UP000593943"/>
    </source>
</evidence>
<accession>A0A261GAG7</accession>
<protein>
    <submittedName>
        <fullName evidence="1">Uncharacterized protein</fullName>
    </submittedName>
</protein>
<dbReference type="Proteomes" id="UP000216057">
    <property type="component" value="Unassembled WGS sequence"/>
</dbReference>
<organism evidence="1 3">
    <name type="scientific">Bifidobacterium eulemuris</name>
    <dbReference type="NCBI Taxonomy" id="1765219"/>
    <lineage>
        <taxon>Bacteria</taxon>
        <taxon>Bacillati</taxon>
        <taxon>Actinomycetota</taxon>
        <taxon>Actinomycetes</taxon>
        <taxon>Bifidobacteriales</taxon>
        <taxon>Bifidobacteriaceae</taxon>
        <taxon>Bifidobacterium</taxon>
    </lineage>
</organism>
<evidence type="ECO:0000313" key="2">
    <source>
        <dbReference type="EMBL" id="QOL31710.1"/>
    </source>
</evidence>
<dbReference type="Proteomes" id="UP000593943">
    <property type="component" value="Chromosome"/>
</dbReference>
<keyword evidence="4" id="KW-1185">Reference proteome</keyword>
<gene>
    <name evidence="2" type="ORF">BE0216_03960</name>
    <name evidence="1" type="ORF">BEUL_1246</name>
</gene>
<reference evidence="2 4" key="2">
    <citation type="submission" date="2020-10" db="EMBL/GenBank/DDBJ databases">
        <title>Genome sequencing of Bifidobacterium eulemuris_DSMZ_100216.</title>
        <authorList>
            <person name="Kim J."/>
        </authorList>
    </citation>
    <scope>NUCLEOTIDE SEQUENCE [LARGE SCALE GENOMIC DNA]</scope>
    <source>
        <strain evidence="2 4">DSM 100216</strain>
    </source>
</reference>
<dbReference type="EMBL" id="MWWZ01000006">
    <property type="protein sequence ID" value="OZG68233.1"/>
    <property type="molecule type" value="Genomic_DNA"/>
</dbReference>
<proteinExistence type="predicted"/>
<name>A0A261GAG7_9BIFI</name>
<sequence>MSDVLYLDAMNSRGVYADLRRLGFRKSPTGGVIWYLHQRFFGIPVRLIAWAYVYEDGKYVRITNEMTREHRIFYPSELEAIDHIEIRKGGE</sequence>
<dbReference type="RefSeq" id="WP_094636825.1">
    <property type="nucleotide sequence ID" value="NZ_CP062938.1"/>
</dbReference>
<evidence type="ECO:0000313" key="3">
    <source>
        <dbReference type="Proteomes" id="UP000216057"/>
    </source>
</evidence>
<dbReference type="EMBL" id="CP062938">
    <property type="protein sequence ID" value="QOL31710.1"/>
    <property type="molecule type" value="Genomic_DNA"/>
</dbReference>
<dbReference type="KEGG" id="beu:BE0216_03960"/>
<evidence type="ECO:0000313" key="1">
    <source>
        <dbReference type="EMBL" id="OZG68233.1"/>
    </source>
</evidence>